<dbReference type="InterPro" id="IPR036388">
    <property type="entry name" value="WH-like_DNA-bd_sf"/>
</dbReference>
<dbReference type="PANTHER" id="PTHR30537">
    <property type="entry name" value="HTH-TYPE TRANSCRIPTIONAL REGULATOR"/>
    <property type="match status" value="1"/>
</dbReference>
<evidence type="ECO:0000256" key="3">
    <source>
        <dbReference type="ARBA" id="ARBA00023125"/>
    </source>
</evidence>
<dbReference type="PANTHER" id="PTHR30537:SF79">
    <property type="entry name" value="TRANSCRIPTIONAL REGULATOR-RELATED"/>
    <property type="match status" value="1"/>
</dbReference>
<accession>A0ABY9YZM7</accession>
<dbReference type="Pfam" id="PF03466">
    <property type="entry name" value="LysR_substrate"/>
    <property type="match status" value="1"/>
</dbReference>
<keyword evidence="4" id="KW-0804">Transcription</keyword>
<dbReference type="SUPFAM" id="SSF53850">
    <property type="entry name" value="Periplasmic binding protein-like II"/>
    <property type="match status" value="1"/>
</dbReference>
<reference evidence="6 7" key="1">
    <citation type="submission" date="2023-03" db="EMBL/GenBank/DDBJ databases">
        <title>Halomonas sp. nov., isolated from Korean tranditional fermented seafood 'Jeotgal'.</title>
        <authorList>
            <person name="Kim B."/>
            <person name="Shin N.-R."/>
        </authorList>
    </citation>
    <scope>NUCLEOTIDE SEQUENCE [LARGE SCALE GENOMIC DNA]</scope>
    <source>
        <strain evidence="6 7">SG2L-4</strain>
    </source>
</reference>
<evidence type="ECO:0000256" key="2">
    <source>
        <dbReference type="ARBA" id="ARBA00023015"/>
    </source>
</evidence>
<evidence type="ECO:0000313" key="6">
    <source>
        <dbReference type="EMBL" id="WNK19910.1"/>
    </source>
</evidence>
<dbReference type="CDD" id="cd08432">
    <property type="entry name" value="PBP2_GcdR_TrpI_HvrB_AmpR_like"/>
    <property type="match status" value="1"/>
</dbReference>
<dbReference type="Gene3D" id="1.10.10.10">
    <property type="entry name" value="Winged helix-like DNA-binding domain superfamily/Winged helix DNA-binding domain"/>
    <property type="match status" value="1"/>
</dbReference>
<keyword evidence="2" id="KW-0805">Transcription regulation</keyword>
<dbReference type="RefSeq" id="WP_311883383.1">
    <property type="nucleotide sequence ID" value="NZ_CP119391.1"/>
</dbReference>
<dbReference type="EMBL" id="CP119391">
    <property type="protein sequence ID" value="WNK19910.1"/>
    <property type="molecule type" value="Genomic_DNA"/>
</dbReference>
<dbReference type="Proteomes" id="UP001301869">
    <property type="component" value="Chromosome"/>
</dbReference>
<dbReference type="InterPro" id="IPR058163">
    <property type="entry name" value="LysR-type_TF_proteobact-type"/>
</dbReference>
<evidence type="ECO:0000259" key="5">
    <source>
        <dbReference type="PROSITE" id="PS50931"/>
    </source>
</evidence>
<dbReference type="InterPro" id="IPR036390">
    <property type="entry name" value="WH_DNA-bd_sf"/>
</dbReference>
<evidence type="ECO:0000256" key="4">
    <source>
        <dbReference type="ARBA" id="ARBA00023163"/>
    </source>
</evidence>
<dbReference type="Gene3D" id="3.40.190.10">
    <property type="entry name" value="Periplasmic binding protein-like II"/>
    <property type="match status" value="2"/>
</dbReference>
<dbReference type="InterPro" id="IPR005119">
    <property type="entry name" value="LysR_subst-bd"/>
</dbReference>
<organism evidence="6 7">
    <name type="scientific">Halomonas piscis</name>
    <dbReference type="NCBI Taxonomy" id="3031727"/>
    <lineage>
        <taxon>Bacteria</taxon>
        <taxon>Pseudomonadati</taxon>
        <taxon>Pseudomonadota</taxon>
        <taxon>Gammaproteobacteria</taxon>
        <taxon>Oceanospirillales</taxon>
        <taxon>Halomonadaceae</taxon>
        <taxon>Halomonas</taxon>
    </lineage>
</organism>
<evidence type="ECO:0000256" key="1">
    <source>
        <dbReference type="ARBA" id="ARBA00009437"/>
    </source>
</evidence>
<comment type="similarity">
    <text evidence="1">Belongs to the LysR transcriptional regulatory family.</text>
</comment>
<sequence>MTSPDTNQHIPPLNWLQAFEAAARLESFTLASTELSRTQATISQQIRNLELHLATELFQRLPRGVELTLDGAAYLPHVRSAFQTIAASTRDLFAHDQSQSVSLSSPVSFVAAWIAPLLPELRRLDDRINLSIVSIQRPVDYTVEDADLEIRYGNGPWPGTEATLLLEDVLVPVCAPALANSTGDWRNLPVIALAGARAGWSDWCAHAGIAPLSNPVLRFDSFILALEAAKAGGGLLLAPLSLIRATLREGELVRLSDIELRTESGHWLLRDTQKPSTQAIDKIRAWLINKARASR</sequence>
<dbReference type="InterPro" id="IPR000847">
    <property type="entry name" value="LysR_HTH_N"/>
</dbReference>
<keyword evidence="7" id="KW-1185">Reference proteome</keyword>
<keyword evidence="3" id="KW-0238">DNA-binding</keyword>
<gene>
    <name evidence="6" type="ORF">P1P91_13965</name>
</gene>
<dbReference type="SUPFAM" id="SSF46785">
    <property type="entry name" value="Winged helix' DNA-binding domain"/>
    <property type="match status" value="1"/>
</dbReference>
<dbReference type="PROSITE" id="PS50931">
    <property type="entry name" value="HTH_LYSR"/>
    <property type="match status" value="1"/>
</dbReference>
<protein>
    <submittedName>
        <fullName evidence="6">LysR substrate-binding domain-containing protein</fullName>
    </submittedName>
</protein>
<name>A0ABY9YZM7_9GAMM</name>
<dbReference type="PRINTS" id="PR00039">
    <property type="entry name" value="HTHLYSR"/>
</dbReference>
<feature type="domain" description="HTH lysR-type" evidence="5">
    <location>
        <begin position="11"/>
        <end position="68"/>
    </location>
</feature>
<dbReference type="Pfam" id="PF00126">
    <property type="entry name" value="HTH_1"/>
    <property type="match status" value="1"/>
</dbReference>
<proteinExistence type="inferred from homology"/>
<evidence type="ECO:0000313" key="7">
    <source>
        <dbReference type="Proteomes" id="UP001301869"/>
    </source>
</evidence>